<name>A0ABY7U4Y7_9CORY</name>
<feature type="transmembrane region" description="Helical" evidence="2">
    <location>
        <begin position="43"/>
        <end position="64"/>
    </location>
</feature>
<feature type="compositionally biased region" description="Pro residues" evidence="1">
    <location>
        <begin position="16"/>
        <end position="28"/>
    </location>
</feature>
<keyword evidence="2" id="KW-1133">Transmembrane helix</keyword>
<dbReference type="RefSeq" id="WP_022863406.1">
    <property type="nucleotide sequence ID" value="NZ_ATVG01000010.1"/>
</dbReference>
<protein>
    <recommendedName>
        <fullName evidence="5">DUF4229 domain-containing protein</fullName>
    </recommendedName>
</protein>
<dbReference type="Pfam" id="PF14012">
    <property type="entry name" value="DUF4229"/>
    <property type="match status" value="1"/>
</dbReference>
<gene>
    <name evidence="3" type="ORF">CMASS_01410</name>
</gene>
<evidence type="ECO:0000256" key="2">
    <source>
        <dbReference type="SAM" id="Phobius"/>
    </source>
</evidence>
<proteinExistence type="predicted"/>
<keyword evidence="2" id="KW-0472">Membrane</keyword>
<dbReference type="EMBL" id="CP063189">
    <property type="protein sequence ID" value="WCZ31745.1"/>
    <property type="molecule type" value="Genomic_DNA"/>
</dbReference>
<evidence type="ECO:0000313" key="4">
    <source>
        <dbReference type="Proteomes" id="UP001220064"/>
    </source>
</evidence>
<feature type="transmembrane region" description="Helical" evidence="2">
    <location>
        <begin position="70"/>
        <end position="89"/>
    </location>
</feature>
<keyword evidence="4" id="KW-1185">Reference proteome</keyword>
<evidence type="ECO:0000256" key="1">
    <source>
        <dbReference type="SAM" id="MobiDB-lite"/>
    </source>
</evidence>
<feature type="region of interest" description="Disordered" evidence="1">
    <location>
        <begin position="1"/>
        <end position="31"/>
    </location>
</feature>
<evidence type="ECO:0000313" key="3">
    <source>
        <dbReference type="EMBL" id="WCZ31745.1"/>
    </source>
</evidence>
<keyword evidence="2" id="KW-0812">Transmembrane</keyword>
<dbReference type="Proteomes" id="UP001220064">
    <property type="component" value="Chromosome"/>
</dbReference>
<accession>A0ABY7U4Y7</accession>
<sequence>MSESESITGSTTPEPGSAPEPESAPQPDPELRRKSRIAMVKYGLARIALFLVLTAVIEGLALLIGAHVPVLVAAMLALFVALPLSMLVFTKWRVEATESLAEYSRQRKERKEWIQRELAGR</sequence>
<reference evidence="3 4" key="1">
    <citation type="submission" date="2020-10" db="EMBL/GenBank/DDBJ databases">
        <title>Complete genome sequence of Corynebacterium massiliense DSM 45435, type strain of Corynebacterium massiliense.</title>
        <authorList>
            <person name="Busche T."/>
            <person name="Kalinowski J."/>
            <person name="Ruckert C."/>
        </authorList>
    </citation>
    <scope>NUCLEOTIDE SEQUENCE [LARGE SCALE GENOMIC DNA]</scope>
    <source>
        <strain evidence="3 4">DSM 45435</strain>
    </source>
</reference>
<evidence type="ECO:0008006" key="5">
    <source>
        <dbReference type="Google" id="ProtNLM"/>
    </source>
</evidence>
<feature type="compositionally biased region" description="Polar residues" evidence="1">
    <location>
        <begin position="1"/>
        <end position="12"/>
    </location>
</feature>
<organism evidence="3 4">
    <name type="scientific">Corynebacterium massiliense DSM 45435</name>
    <dbReference type="NCBI Taxonomy" id="1121364"/>
    <lineage>
        <taxon>Bacteria</taxon>
        <taxon>Bacillati</taxon>
        <taxon>Actinomycetota</taxon>
        <taxon>Actinomycetes</taxon>
        <taxon>Mycobacteriales</taxon>
        <taxon>Corynebacteriaceae</taxon>
        <taxon>Corynebacterium</taxon>
    </lineage>
</organism>
<dbReference type="InterPro" id="IPR025323">
    <property type="entry name" value="DUF4229"/>
</dbReference>